<dbReference type="RefSeq" id="XP_023622657.1">
    <property type="nucleotide sequence ID" value="XM_023766889.1"/>
</dbReference>
<feature type="repeat" description="ANK" evidence="3">
    <location>
        <begin position="77"/>
        <end position="110"/>
    </location>
</feature>
<dbReference type="PROSITE" id="PS50297">
    <property type="entry name" value="ANK_REP_REGION"/>
    <property type="match status" value="3"/>
</dbReference>
<organism evidence="5 6">
    <name type="scientific">Ramularia collo-cygni</name>
    <dbReference type="NCBI Taxonomy" id="112498"/>
    <lineage>
        <taxon>Eukaryota</taxon>
        <taxon>Fungi</taxon>
        <taxon>Dikarya</taxon>
        <taxon>Ascomycota</taxon>
        <taxon>Pezizomycotina</taxon>
        <taxon>Dothideomycetes</taxon>
        <taxon>Dothideomycetidae</taxon>
        <taxon>Mycosphaerellales</taxon>
        <taxon>Mycosphaerellaceae</taxon>
        <taxon>Ramularia</taxon>
    </lineage>
</organism>
<sequence length="523" mass="56577">MTSHQGHTANDGARQHNGNVYGNMTNNTNNTFHAPSRTLDDAQRDGQALLKASGDGKTERVAMLIANGANRNYTDDRGFSALHHACYGGQEETACSLIDDHGLDVDAVSKNYGTPLCVAAVKGHRQVVAMLIEKGASVRARGGHLGSALHAACHAGDVEMVEMLLMGGISLELTCTIQWSTGAPLQVVDLNNMQPTDYGTLSAIRIDQCRPVHIAAMNEHSDVLQLLLFNGAEPDAIARGTYSSEESGKSDSFACTALSFAETVACLSALLDAGADIDHRDHSDATAMMCAAAGGNLPALKLLIERGAFIDARMKYSDTALHPTAMRGKTASIRYLLAKGADVTARNEHGFVPVMSAILTGRRQCVAIFTEFWRLQINAGTSSSHFRDDFTRERHIPFDANETMSMLQDLRVNLDAPFQLVGKRYTPLWFAIERQIEEAVELLLDLGASMKNDLGQKARDFALSCNRATRTQDWNSIIAVLDRYSSGMGVGVAATDRRGAAPQIQGEDVLLMMLARGLKKVLR</sequence>
<dbReference type="InterPro" id="IPR036770">
    <property type="entry name" value="Ankyrin_rpt-contain_sf"/>
</dbReference>
<gene>
    <name evidence="5" type="ORF">RCC_01595</name>
</gene>
<keyword evidence="1" id="KW-0677">Repeat</keyword>
<dbReference type="PANTHER" id="PTHR24198:SF194">
    <property type="entry name" value="INVERSIN-A"/>
    <property type="match status" value="1"/>
</dbReference>
<keyword evidence="2 3" id="KW-0040">ANK repeat</keyword>
<dbReference type="SMART" id="SM00248">
    <property type="entry name" value="ANK"/>
    <property type="match status" value="10"/>
</dbReference>
<evidence type="ECO:0000313" key="5">
    <source>
        <dbReference type="EMBL" id="CZT15761.1"/>
    </source>
</evidence>
<evidence type="ECO:0000256" key="1">
    <source>
        <dbReference type="ARBA" id="ARBA00022737"/>
    </source>
</evidence>
<feature type="repeat" description="ANK" evidence="3">
    <location>
        <begin position="316"/>
        <end position="348"/>
    </location>
</feature>
<dbReference type="GeneID" id="35596833"/>
<accession>A0A2D3UMV3</accession>
<feature type="repeat" description="ANK" evidence="3">
    <location>
        <begin position="111"/>
        <end position="143"/>
    </location>
</feature>
<dbReference type="Pfam" id="PF12796">
    <property type="entry name" value="Ank_2"/>
    <property type="match status" value="2"/>
</dbReference>
<dbReference type="PANTHER" id="PTHR24198">
    <property type="entry name" value="ANKYRIN REPEAT AND PROTEIN KINASE DOMAIN-CONTAINING PROTEIN"/>
    <property type="match status" value="1"/>
</dbReference>
<reference evidence="5 6" key="1">
    <citation type="submission" date="2016-03" db="EMBL/GenBank/DDBJ databases">
        <authorList>
            <person name="Ploux O."/>
        </authorList>
    </citation>
    <scope>NUCLEOTIDE SEQUENCE [LARGE SCALE GENOMIC DNA]</scope>
    <source>
        <strain evidence="5 6">URUG2</strain>
    </source>
</reference>
<evidence type="ECO:0000256" key="3">
    <source>
        <dbReference type="PROSITE-ProRule" id="PRU00023"/>
    </source>
</evidence>
<keyword evidence="6" id="KW-1185">Reference proteome</keyword>
<dbReference type="STRING" id="112498.A0A2D3UMV3"/>
<evidence type="ECO:0000313" key="6">
    <source>
        <dbReference type="Proteomes" id="UP000225277"/>
    </source>
</evidence>
<protein>
    <submittedName>
        <fullName evidence="5">Uncharacterized protein</fullName>
    </submittedName>
</protein>
<feature type="repeat" description="ANK" evidence="3">
    <location>
        <begin position="283"/>
        <end position="315"/>
    </location>
</feature>
<proteinExistence type="predicted"/>
<name>A0A2D3UMV3_9PEZI</name>
<evidence type="ECO:0000256" key="4">
    <source>
        <dbReference type="SAM" id="MobiDB-lite"/>
    </source>
</evidence>
<dbReference type="Pfam" id="PF00023">
    <property type="entry name" value="Ank"/>
    <property type="match status" value="1"/>
</dbReference>
<feature type="repeat" description="ANK" evidence="3">
    <location>
        <begin position="144"/>
        <end position="176"/>
    </location>
</feature>
<dbReference type="Gene3D" id="1.25.40.20">
    <property type="entry name" value="Ankyrin repeat-containing domain"/>
    <property type="match status" value="2"/>
</dbReference>
<feature type="repeat" description="ANK" evidence="3">
    <location>
        <begin position="207"/>
        <end position="239"/>
    </location>
</feature>
<dbReference type="SUPFAM" id="SSF48403">
    <property type="entry name" value="Ankyrin repeat"/>
    <property type="match status" value="1"/>
</dbReference>
<dbReference type="Proteomes" id="UP000225277">
    <property type="component" value="Unassembled WGS sequence"/>
</dbReference>
<dbReference type="OrthoDB" id="3643233at2759"/>
<evidence type="ECO:0000256" key="2">
    <source>
        <dbReference type="ARBA" id="ARBA00023043"/>
    </source>
</evidence>
<dbReference type="PROSITE" id="PS50088">
    <property type="entry name" value="ANK_REPEAT"/>
    <property type="match status" value="6"/>
</dbReference>
<dbReference type="EMBL" id="FJUY01000002">
    <property type="protein sequence ID" value="CZT15761.1"/>
    <property type="molecule type" value="Genomic_DNA"/>
</dbReference>
<dbReference type="InterPro" id="IPR002110">
    <property type="entry name" value="Ankyrin_rpt"/>
</dbReference>
<feature type="region of interest" description="Disordered" evidence="4">
    <location>
        <begin position="1"/>
        <end position="23"/>
    </location>
</feature>
<dbReference type="AlphaFoldDB" id="A0A2D3UMV3"/>
<dbReference type="Pfam" id="PF13637">
    <property type="entry name" value="Ank_4"/>
    <property type="match status" value="1"/>
</dbReference>